<dbReference type="EMBL" id="JAGGKT010000003">
    <property type="protein sequence ID" value="MBP1931532.1"/>
    <property type="molecule type" value="Genomic_DNA"/>
</dbReference>
<dbReference type="RefSeq" id="WP_209809629.1">
    <property type="nucleotide sequence ID" value="NZ_JAGGKT010000003.1"/>
</dbReference>
<dbReference type="SUPFAM" id="SSF55315">
    <property type="entry name" value="L30e-like"/>
    <property type="match status" value="1"/>
</dbReference>
<sequence length="100" mass="11168">MNKVEQFLGLAMRAKKLVTGEELVVKSIANRQVALVILSGDASANTRKKLQDKCTTYDIPFRLYADRNRLGHCIGKEQRVVVGVKDGGFARELLKHLDNV</sequence>
<reference evidence="2 3" key="1">
    <citation type="submission" date="2021-03" db="EMBL/GenBank/DDBJ databases">
        <title>Genomic Encyclopedia of Type Strains, Phase IV (KMG-IV): sequencing the most valuable type-strain genomes for metagenomic binning, comparative biology and taxonomic classification.</title>
        <authorList>
            <person name="Goeker M."/>
        </authorList>
    </citation>
    <scope>NUCLEOTIDE SEQUENCE [LARGE SCALE GENOMIC DNA]</scope>
    <source>
        <strain evidence="2 3">DSM 24738</strain>
    </source>
</reference>
<dbReference type="Gene3D" id="3.30.1330.30">
    <property type="match status" value="1"/>
</dbReference>
<dbReference type="InterPro" id="IPR004038">
    <property type="entry name" value="Ribosomal_eL8/eL30/eS12/Gad45"/>
</dbReference>
<evidence type="ECO:0000313" key="3">
    <source>
        <dbReference type="Proteomes" id="UP001519343"/>
    </source>
</evidence>
<name>A0ABS4GMM9_9BACL</name>
<evidence type="ECO:0000259" key="1">
    <source>
        <dbReference type="Pfam" id="PF01248"/>
    </source>
</evidence>
<feature type="domain" description="Ribosomal protein eL8/eL30/eS12/Gadd45" evidence="1">
    <location>
        <begin position="3"/>
        <end position="93"/>
    </location>
</feature>
<protein>
    <submittedName>
        <fullName evidence="2">Ribosomal protein L7Ae-like RNA K-turn-binding protein</fullName>
    </submittedName>
</protein>
<dbReference type="NCBIfam" id="NF005825">
    <property type="entry name" value="PRK07714.1"/>
    <property type="match status" value="1"/>
</dbReference>
<dbReference type="Pfam" id="PF01248">
    <property type="entry name" value="Ribosomal_L7Ae"/>
    <property type="match status" value="1"/>
</dbReference>
<organism evidence="2 3">
    <name type="scientific">Ammoniphilus resinae</name>
    <dbReference type="NCBI Taxonomy" id="861532"/>
    <lineage>
        <taxon>Bacteria</taxon>
        <taxon>Bacillati</taxon>
        <taxon>Bacillota</taxon>
        <taxon>Bacilli</taxon>
        <taxon>Bacillales</taxon>
        <taxon>Paenibacillaceae</taxon>
        <taxon>Aneurinibacillus group</taxon>
        <taxon>Ammoniphilus</taxon>
    </lineage>
</organism>
<proteinExistence type="predicted"/>
<accession>A0ABS4GMM9</accession>
<keyword evidence="3" id="KW-1185">Reference proteome</keyword>
<comment type="caution">
    <text evidence="2">The sequence shown here is derived from an EMBL/GenBank/DDBJ whole genome shotgun (WGS) entry which is preliminary data.</text>
</comment>
<gene>
    <name evidence="2" type="ORF">J2Z37_001533</name>
</gene>
<evidence type="ECO:0000313" key="2">
    <source>
        <dbReference type="EMBL" id="MBP1931532.1"/>
    </source>
</evidence>
<dbReference type="Proteomes" id="UP001519343">
    <property type="component" value="Unassembled WGS sequence"/>
</dbReference>
<dbReference type="InterPro" id="IPR029064">
    <property type="entry name" value="Ribosomal_eL30-like_sf"/>
</dbReference>